<evidence type="ECO:0000256" key="6">
    <source>
        <dbReference type="SAM" id="MobiDB-lite"/>
    </source>
</evidence>
<reference evidence="7 8" key="1">
    <citation type="submission" date="2019-07" db="EMBL/GenBank/DDBJ databases">
        <title>Whole genome shotgun sequence of Nocardia ninae NBRC 108245.</title>
        <authorList>
            <person name="Hosoyama A."/>
            <person name="Uohara A."/>
            <person name="Ohji S."/>
            <person name="Ichikawa N."/>
        </authorList>
    </citation>
    <scope>NUCLEOTIDE SEQUENCE [LARGE SCALE GENOMIC DNA]</scope>
    <source>
        <strain evidence="7 8">NBRC 108245</strain>
    </source>
</reference>
<dbReference type="Gene3D" id="3.40.640.10">
    <property type="entry name" value="Type I PLP-dependent aspartate aminotransferase-like (Major domain)"/>
    <property type="match status" value="1"/>
</dbReference>
<name>A0A511M953_9NOCA</name>
<evidence type="ECO:0000256" key="4">
    <source>
        <dbReference type="ARBA" id="ARBA00022679"/>
    </source>
</evidence>
<dbReference type="GO" id="GO:0030170">
    <property type="term" value="F:pyridoxal phosphate binding"/>
    <property type="evidence" value="ECO:0007669"/>
    <property type="project" value="InterPro"/>
</dbReference>
<evidence type="ECO:0000256" key="3">
    <source>
        <dbReference type="ARBA" id="ARBA00022576"/>
    </source>
</evidence>
<dbReference type="OrthoDB" id="4495925at2"/>
<evidence type="ECO:0000256" key="1">
    <source>
        <dbReference type="ARBA" id="ARBA00001933"/>
    </source>
</evidence>
<dbReference type="PANTHER" id="PTHR11986">
    <property type="entry name" value="AMINOTRANSFERASE CLASS III"/>
    <property type="match status" value="1"/>
</dbReference>
<sequence length="729" mass="78784">MSTGVAPEDSQDARQKIPATFTDNPERAREILAERVAAMAPNMVLASTYVPPDGAVAAYLLHRLLSRGDNTGVAWHSVFVNSGVEALGTVVKYLRNRHNRAGSAGSCRILVLDPTGTARYVFGHAVPGLPELVADGMAIVGTVDEFLHRIDPGWSAYVVVVDGLVLDGLAPVHSAIEVARARGAAVAWGLLGDATALETLRGSVAAADLVFLGEVAVDNEMPCGTVSFTRDMFALWNNTMDSIAHVSTFGGNGLAMHMMCETLTRWRPTDRHERAAIHRMRHNRFTRSARLRMHSNTWQTRSIDLAAINMTFDRAEGVTYRHGTRTYTDLASGTGPAFRGHNVQSPEVIRAAGSSGDETSRLEAVLARLTGLPIMLPAVSGQSAVDNAILAALCCKPGRATVLTCRGNYSGKGPMSLALSRTSSFFRDRDEHAFSPYPVEVIEVDLADIDGLRQALRRNDIALVWLELVQGYDCVEIPREVLDEIEHRRATAGFLVGVDEVFTGYWRCDLDNFLTCTGRGFRPDLVALSKALSDGLVPIGAVLTSAEVFAQMASAAPDMAHWLRNHYRNDMAAGLARAALEAAERDRHGAADIAAAMEAMLRRAARSPLFAGYRRVGLLGRLVLSPRAIGARPRPSVQNYAEAVVARLIGKRCGAITLQMRFAPSTAGDGAPELIAAMAEVGAFLERLPRWTVDRTTLGSLLGTAGREIAAAVLRVRETYGDRKDRTLD</sequence>
<dbReference type="InterPro" id="IPR015424">
    <property type="entry name" value="PyrdxlP-dep_Trfase"/>
</dbReference>
<dbReference type="GO" id="GO:0008483">
    <property type="term" value="F:transaminase activity"/>
    <property type="evidence" value="ECO:0007669"/>
    <property type="project" value="UniProtKB-KW"/>
</dbReference>
<dbReference type="EMBL" id="BJXA01000002">
    <property type="protein sequence ID" value="GEM36236.1"/>
    <property type="molecule type" value="Genomic_DNA"/>
</dbReference>
<keyword evidence="8" id="KW-1185">Reference proteome</keyword>
<dbReference type="GO" id="GO:0042802">
    <property type="term" value="F:identical protein binding"/>
    <property type="evidence" value="ECO:0007669"/>
    <property type="project" value="TreeGrafter"/>
</dbReference>
<keyword evidence="4 7" id="KW-0808">Transferase</keyword>
<evidence type="ECO:0000256" key="2">
    <source>
        <dbReference type="ARBA" id="ARBA00022571"/>
    </source>
</evidence>
<proteinExistence type="predicted"/>
<dbReference type="GO" id="GO:0006526">
    <property type="term" value="P:L-arginine biosynthetic process"/>
    <property type="evidence" value="ECO:0007669"/>
    <property type="project" value="UniProtKB-KW"/>
</dbReference>
<dbReference type="InterPro" id="IPR015422">
    <property type="entry name" value="PyrdxlP-dep_Trfase_small"/>
</dbReference>
<dbReference type="Pfam" id="PF00202">
    <property type="entry name" value="Aminotran_3"/>
    <property type="match status" value="1"/>
</dbReference>
<protein>
    <submittedName>
        <fullName evidence="7">Putative aminotransferase</fullName>
    </submittedName>
</protein>
<comment type="caution">
    <text evidence="7">The sequence shown here is derived from an EMBL/GenBank/DDBJ whole genome shotgun (WGS) entry which is preliminary data.</text>
</comment>
<keyword evidence="3 7" id="KW-0032">Aminotransferase</keyword>
<dbReference type="RefSeq" id="WP_147128534.1">
    <property type="nucleotide sequence ID" value="NZ_BJXA01000002.1"/>
</dbReference>
<evidence type="ECO:0000313" key="8">
    <source>
        <dbReference type="Proteomes" id="UP000321424"/>
    </source>
</evidence>
<accession>A0A511M953</accession>
<dbReference type="AlphaFoldDB" id="A0A511M953"/>
<keyword evidence="5" id="KW-0663">Pyridoxal phosphate</keyword>
<dbReference type="InterPro" id="IPR015421">
    <property type="entry name" value="PyrdxlP-dep_Trfase_major"/>
</dbReference>
<gene>
    <name evidence="7" type="ORF">NN4_07550</name>
</gene>
<dbReference type="PANTHER" id="PTHR11986:SF79">
    <property type="entry name" value="ACETYLORNITHINE AMINOTRANSFERASE, MITOCHONDRIAL"/>
    <property type="match status" value="1"/>
</dbReference>
<keyword evidence="2" id="KW-0055">Arginine biosynthesis</keyword>
<evidence type="ECO:0000313" key="7">
    <source>
        <dbReference type="EMBL" id="GEM36236.1"/>
    </source>
</evidence>
<dbReference type="Proteomes" id="UP000321424">
    <property type="component" value="Unassembled WGS sequence"/>
</dbReference>
<evidence type="ECO:0000256" key="5">
    <source>
        <dbReference type="ARBA" id="ARBA00022898"/>
    </source>
</evidence>
<dbReference type="Gene3D" id="3.90.1150.10">
    <property type="entry name" value="Aspartate Aminotransferase, domain 1"/>
    <property type="match status" value="1"/>
</dbReference>
<keyword evidence="2" id="KW-0028">Amino-acid biosynthesis</keyword>
<dbReference type="InterPro" id="IPR050103">
    <property type="entry name" value="Class-III_PLP-dep_AT"/>
</dbReference>
<dbReference type="SUPFAM" id="SSF53383">
    <property type="entry name" value="PLP-dependent transferases"/>
    <property type="match status" value="2"/>
</dbReference>
<dbReference type="InterPro" id="IPR005814">
    <property type="entry name" value="Aminotrans_3"/>
</dbReference>
<organism evidence="7 8">
    <name type="scientific">Nocardia ninae NBRC 108245</name>
    <dbReference type="NCBI Taxonomy" id="1210091"/>
    <lineage>
        <taxon>Bacteria</taxon>
        <taxon>Bacillati</taxon>
        <taxon>Actinomycetota</taxon>
        <taxon>Actinomycetes</taxon>
        <taxon>Mycobacteriales</taxon>
        <taxon>Nocardiaceae</taxon>
        <taxon>Nocardia</taxon>
    </lineage>
</organism>
<feature type="region of interest" description="Disordered" evidence="6">
    <location>
        <begin position="1"/>
        <end position="24"/>
    </location>
</feature>
<comment type="cofactor">
    <cofactor evidence="1">
        <name>pyridoxal 5'-phosphate</name>
        <dbReference type="ChEBI" id="CHEBI:597326"/>
    </cofactor>
</comment>